<evidence type="ECO:0000256" key="1">
    <source>
        <dbReference type="SAM" id="SignalP"/>
    </source>
</evidence>
<dbReference type="STRING" id="1121485.GCA_000426485_00130"/>
<dbReference type="Gene3D" id="2.60.120.1130">
    <property type="match status" value="1"/>
</dbReference>
<keyword evidence="1" id="KW-0732">Signal</keyword>
<name>A0A4Y8LBW1_9BACT</name>
<feature type="signal peptide" evidence="1">
    <location>
        <begin position="1"/>
        <end position="19"/>
    </location>
</feature>
<evidence type="ECO:0000313" key="3">
    <source>
        <dbReference type="EMBL" id="TFD98932.1"/>
    </source>
</evidence>
<dbReference type="OrthoDB" id="8595007at2"/>
<dbReference type="InterPro" id="IPR024618">
    <property type="entry name" value="DUF3857"/>
</dbReference>
<dbReference type="Proteomes" id="UP000297861">
    <property type="component" value="Unassembled WGS sequence"/>
</dbReference>
<dbReference type="RefSeq" id="WP_134435353.1">
    <property type="nucleotide sequence ID" value="NZ_SOML01000001.1"/>
</dbReference>
<dbReference type="EMBL" id="SOML01000001">
    <property type="protein sequence ID" value="TFD98932.1"/>
    <property type="molecule type" value="Genomic_DNA"/>
</dbReference>
<dbReference type="Pfam" id="PF12969">
    <property type="entry name" value="DUF3857"/>
    <property type="match status" value="1"/>
</dbReference>
<dbReference type="InterPro" id="IPR038765">
    <property type="entry name" value="Papain-like_cys_pep_sf"/>
</dbReference>
<feature type="chain" id="PRO_5021341179" evidence="1">
    <location>
        <begin position="20"/>
        <end position="614"/>
    </location>
</feature>
<feature type="domain" description="DUF3857" evidence="2">
    <location>
        <begin position="38"/>
        <end position="192"/>
    </location>
</feature>
<proteinExistence type="predicted"/>
<comment type="caution">
    <text evidence="3">The sequence shown here is derived from an EMBL/GenBank/DDBJ whole genome shotgun (WGS) entry which is preliminary data.</text>
</comment>
<protein>
    <submittedName>
        <fullName evidence="3">DUF3857 domain-containing protein</fullName>
    </submittedName>
</protein>
<keyword evidence="4" id="KW-1185">Reference proteome</keyword>
<evidence type="ECO:0000313" key="4">
    <source>
        <dbReference type="Proteomes" id="UP000297861"/>
    </source>
</evidence>
<gene>
    <name evidence="3" type="ORF">E2605_02270</name>
</gene>
<dbReference type="Gene3D" id="3.10.620.30">
    <property type="match status" value="1"/>
</dbReference>
<organism evidence="3 4">
    <name type="scientific">Dysgonomonas capnocytophagoides</name>
    <dbReference type="NCBI Taxonomy" id="45254"/>
    <lineage>
        <taxon>Bacteria</taxon>
        <taxon>Pseudomonadati</taxon>
        <taxon>Bacteroidota</taxon>
        <taxon>Bacteroidia</taxon>
        <taxon>Bacteroidales</taxon>
        <taxon>Dysgonomonadaceae</taxon>
        <taxon>Dysgonomonas</taxon>
    </lineage>
</organism>
<accession>A0A4Y8LBW1</accession>
<dbReference type="SUPFAM" id="SSF54001">
    <property type="entry name" value="Cysteine proteinases"/>
    <property type="match status" value="1"/>
</dbReference>
<dbReference type="AlphaFoldDB" id="A0A4Y8LBW1"/>
<dbReference type="Gene3D" id="2.60.40.3140">
    <property type="match status" value="1"/>
</dbReference>
<evidence type="ECO:0000259" key="2">
    <source>
        <dbReference type="Pfam" id="PF12969"/>
    </source>
</evidence>
<sequence length="614" mass="71038">MHYITLLAGFLLSILSLNAEDTHDCEILYRSSHYLIKDNKLTLTDSISLQINNRDGENQATISIPYSKGDKISIGEAWIEDMQGNIIRKLRNKEILDRSYISNISLYEDDFVKEFSLKHNQYPYIIKYSYKIIYPRFLQIATFDYTQRQIPVKEAIVSVETPQDFKIKYQQKNITDPEIIKSKESTIYKWIFSFLPQKKERYGTVNDSQQPILSIVPLNFNYGVSGSFENWNTFGNWIYRLNQNRDILPEIEKLKIDELLKNGKDKKDKIRTLHHYLQDYNRYINVSLNIGGLQTYPADYVTTNHYGDCKALTNYMLSILKYAGIESFYTLINSDASIKDIDTTFAHQTFNHVILTVPLEEDTLFIECTSKTLPLGYIHSSIQGRKALLITENNSRLINIPALSDSDVLCNTNIEAQIDANANNTGIISAMTTLRGIEFEEMNYIVSNKNKSAYEKYIISNIIPKTIDQPTINIGEIDRDSLFIKIKAKGQTGYSFKKIGKNIAITPINNPIPTLESIENRKRGIQIDYPTHRTENHTYEILNESISKIPDNITIISPYGNYTLKFDKDGSKLHIQKSFLIRSGRYTIDEYANFFDFIKKTRNIETKKYYIEIL</sequence>
<reference evidence="3 4" key="1">
    <citation type="submission" date="2019-03" db="EMBL/GenBank/DDBJ databases">
        <title>San Antonio Military Medical Center submission to MRSN (WRAIR), pending publication.</title>
        <authorList>
            <person name="Blyth D.M."/>
            <person name="Mccarthy S.L."/>
            <person name="Schall S.E."/>
            <person name="Stam J.A."/>
            <person name="Ong A.C."/>
            <person name="Mcgann P.T."/>
        </authorList>
    </citation>
    <scope>NUCLEOTIDE SEQUENCE [LARGE SCALE GENOMIC DNA]</scope>
    <source>
        <strain evidence="3 4">MRSN571793</strain>
    </source>
</reference>